<sequence length="191" mass="21458">MRIASDRTRNGASMEPPSDLSLDNPLWRVALELWSNPSVAEASLALQAQGCSVSRLLTAAWLAIEGQTWDGGESDAIRHWRTHYTERLRALRQSLKKDFPASMLRTTIQDAELQAEQIELAWIYTHWRQGRHNMSPNSVYNEDLLIRNLRAATLDGNNSALLETDMNRLIGALREVIPAARATTRPGSPSR</sequence>
<dbReference type="InterPro" id="IPR012659">
    <property type="entry name" value="CHP02444"/>
</dbReference>
<dbReference type="Pfam" id="PF09523">
    <property type="entry name" value="DUF2390"/>
    <property type="match status" value="1"/>
</dbReference>
<organism evidence="1 2">
    <name type="scientific">Marinobacter halodurans</name>
    <dbReference type="NCBI Taxonomy" id="2528979"/>
    <lineage>
        <taxon>Bacteria</taxon>
        <taxon>Pseudomonadati</taxon>
        <taxon>Pseudomonadota</taxon>
        <taxon>Gammaproteobacteria</taxon>
        <taxon>Pseudomonadales</taxon>
        <taxon>Marinobacteraceae</taxon>
        <taxon>Marinobacter</taxon>
    </lineage>
</organism>
<proteinExistence type="predicted"/>
<dbReference type="NCBIfam" id="TIGR02444">
    <property type="entry name" value="TIGR02444 family protein"/>
    <property type="match status" value="1"/>
</dbReference>
<accession>A0ABY1ZP45</accession>
<comment type="caution">
    <text evidence="1">The sequence shown here is derived from an EMBL/GenBank/DDBJ whole genome shotgun (WGS) entry which is preliminary data.</text>
</comment>
<dbReference type="Proteomes" id="UP000313645">
    <property type="component" value="Unassembled WGS sequence"/>
</dbReference>
<name>A0ABY1ZP45_9GAMM</name>
<evidence type="ECO:0000313" key="1">
    <source>
        <dbReference type="EMBL" id="TBW58193.1"/>
    </source>
</evidence>
<gene>
    <name evidence="1" type="ORF">EZI54_04900</name>
</gene>
<evidence type="ECO:0000313" key="2">
    <source>
        <dbReference type="Proteomes" id="UP000313645"/>
    </source>
</evidence>
<dbReference type="EMBL" id="SJDL01000005">
    <property type="protein sequence ID" value="TBW58193.1"/>
    <property type="molecule type" value="Genomic_DNA"/>
</dbReference>
<reference evidence="1 2" key="1">
    <citation type="submission" date="2019-02" db="EMBL/GenBank/DDBJ databases">
        <title>Marinobacter halodurans sp. nov., a marine bacterium isolated from sea tidal flat.</title>
        <authorList>
            <person name="Yoo Y."/>
            <person name="Lee D.W."/>
            <person name="Kim B.S."/>
            <person name="Kim J.-J."/>
        </authorList>
    </citation>
    <scope>NUCLEOTIDE SEQUENCE [LARGE SCALE GENOMIC DNA]</scope>
    <source>
        <strain evidence="1 2">YJ-S3-2</strain>
    </source>
</reference>
<protein>
    <submittedName>
        <fullName evidence="1">TIGR02444 family protein</fullName>
    </submittedName>
</protein>
<keyword evidence="2" id="KW-1185">Reference proteome</keyword>